<organism evidence="1 2">
    <name type="scientific">Mytilus galloprovincialis</name>
    <name type="common">Mediterranean mussel</name>
    <dbReference type="NCBI Taxonomy" id="29158"/>
    <lineage>
        <taxon>Eukaryota</taxon>
        <taxon>Metazoa</taxon>
        <taxon>Spiralia</taxon>
        <taxon>Lophotrochozoa</taxon>
        <taxon>Mollusca</taxon>
        <taxon>Bivalvia</taxon>
        <taxon>Autobranchia</taxon>
        <taxon>Pteriomorphia</taxon>
        <taxon>Mytilida</taxon>
        <taxon>Mytiloidea</taxon>
        <taxon>Mytilidae</taxon>
        <taxon>Mytilinae</taxon>
        <taxon>Mytilus</taxon>
    </lineage>
</organism>
<protein>
    <recommendedName>
        <fullName evidence="3">Reverse transcriptase domain-containing protein</fullName>
    </recommendedName>
</protein>
<reference evidence="1" key="1">
    <citation type="submission" date="2018-11" db="EMBL/GenBank/DDBJ databases">
        <authorList>
            <person name="Alioto T."/>
            <person name="Alioto T."/>
        </authorList>
    </citation>
    <scope>NUCLEOTIDE SEQUENCE</scope>
</reference>
<feature type="non-terminal residue" evidence="1">
    <location>
        <position position="1"/>
    </location>
</feature>
<dbReference type="GO" id="GO:0061343">
    <property type="term" value="P:cell adhesion involved in heart morphogenesis"/>
    <property type="evidence" value="ECO:0007669"/>
    <property type="project" value="TreeGrafter"/>
</dbReference>
<dbReference type="PANTHER" id="PTHR33395">
    <property type="entry name" value="TRANSCRIPTASE, PUTATIVE-RELATED-RELATED"/>
    <property type="match status" value="1"/>
</dbReference>
<dbReference type="OrthoDB" id="6154608at2759"/>
<evidence type="ECO:0000313" key="2">
    <source>
        <dbReference type="Proteomes" id="UP000596742"/>
    </source>
</evidence>
<comment type="caution">
    <text evidence="1">The sequence shown here is derived from an EMBL/GenBank/DDBJ whole genome shotgun (WGS) entry which is preliminary data.</text>
</comment>
<dbReference type="EMBL" id="UYJE01000219">
    <property type="protein sequence ID" value="VDH91301.1"/>
    <property type="molecule type" value="Genomic_DNA"/>
</dbReference>
<evidence type="ECO:0000313" key="1">
    <source>
        <dbReference type="EMBL" id="VDH91301.1"/>
    </source>
</evidence>
<dbReference type="GO" id="GO:0031012">
    <property type="term" value="C:extracellular matrix"/>
    <property type="evidence" value="ECO:0007669"/>
    <property type="project" value="TreeGrafter"/>
</dbReference>
<accession>A0A8B6BIF8</accession>
<dbReference type="GO" id="GO:0007508">
    <property type="term" value="P:larval heart development"/>
    <property type="evidence" value="ECO:0007669"/>
    <property type="project" value="TreeGrafter"/>
</dbReference>
<keyword evidence="2" id="KW-1185">Reference proteome</keyword>
<sequence>IITPQNDEKPFEGSKKFWSFVKHKRKEKIGITSLMKEGKLFTEPADKANILNAQFQSAFSEKSTFTKDQFISSKRMKTKKTLPTIKNITITTEGIDKLLKNLNPNKSPGPDGISPRILKELHSETAPLLQLLFSKSLDTGVVPK</sequence>
<dbReference type="AlphaFoldDB" id="A0A8B6BIF8"/>
<name>A0A8B6BIF8_MYTGA</name>
<dbReference type="PANTHER" id="PTHR33395:SF22">
    <property type="entry name" value="REVERSE TRANSCRIPTASE DOMAIN-CONTAINING PROTEIN"/>
    <property type="match status" value="1"/>
</dbReference>
<gene>
    <name evidence="1" type="ORF">MGAL_10B013940</name>
</gene>
<evidence type="ECO:0008006" key="3">
    <source>
        <dbReference type="Google" id="ProtNLM"/>
    </source>
</evidence>
<proteinExistence type="predicted"/>
<dbReference type="Proteomes" id="UP000596742">
    <property type="component" value="Unassembled WGS sequence"/>
</dbReference>